<feature type="transmembrane region" description="Helical" evidence="2">
    <location>
        <begin position="200"/>
        <end position="218"/>
    </location>
</feature>
<dbReference type="PANTHER" id="PTHR35043:SF7">
    <property type="entry name" value="TRANSCRIPTION FACTOR DOMAIN-CONTAINING PROTEIN"/>
    <property type="match status" value="1"/>
</dbReference>
<proteinExistence type="predicted"/>
<protein>
    <submittedName>
        <fullName evidence="4">Uncharacterized protein</fullName>
    </submittedName>
</protein>
<keyword evidence="2" id="KW-1133">Transmembrane helix</keyword>
<organism evidence="4 5">
    <name type="scientific">Trichoderma simmonsii</name>
    <dbReference type="NCBI Taxonomy" id="1491479"/>
    <lineage>
        <taxon>Eukaryota</taxon>
        <taxon>Fungi</taxon>
        <taxon>Dikarya</taxon>
        <taxon>Ascomycota</taxon>
        <taxon>Pezizomycotina</taxon>
        <taxon>Sordariomycetes</taxon>
        <taxon>Hypocreomycetidae</taxon>
        <taxon>Hypocreales</taxon>
        <taxon>Hypocreaceae</taxon>
        <taxon>Trichoderma</taxon>
    </lineage>
</organism>
<feature type="chain" id="PRO_5034380063" evidence="3">
    <location>
        <begin position="22"/>
        <end position="501"/>
    </location>
</feature>
<feature type="region of interest" description="Disordered" evidence="1">
    <location>
        <begin position="297"/>
        <end position="326"/>
    </location>
</feature>
<evidence type="ECO:0000313" key="4">
    <source>
        <dbReference type="EMBL" id="QYT02627.1"/>
    </source>
</evidence>
<name>A0A8G0LIF6_9HYPO</name>
<accession>A0A8G0LIF6</accession>
<feature type="transmembrane region" description="Helical" evidence="2">
    <location>
        <begin position="408"/>
        <end position="430"/>
    </location>
</feature>
<sequence length="501" mass="55704">MDMPRWPKQFLIFCLIPLVQAYHVFNTNCSAPSTLSNYVSSPNTRGTLDILWSSLFTILACTWTLQHPNIPEQRDGRDPGLLGDIQWGLKGFYRSTLRMFWAIIAPELIINDACRDLMCALEDHRKMQDDQGLWTLTHCFYANMGGFAIRDRAKSSEEAKDHGLNYLSSRWIRVLLERNCIDKLPDITEAEIKDKSKGDMFVKIIAVGQILWSIIQIIGRAVRKLPVSPLEVAVVAYAVCAVIIYGLFWYKPQRVGVAILIPLKDLEPETGVTEAGVTEAGVTEAGVTEAGVTEAGVTEAGETEAGETEAGETEAGETEAGETEAGEIEAGVTADEVLKALKNAQNVDWIYGKFISDPPQHVAPIRPDSETSKNDNTIMWAVISGATMFGAVHAVAWNFAFPSRVELIFWRCATIFTTAGPPGFFLLTWLHDMMEPVEQPKRLLDRLKEFVDSVALYSVGFIMLLYVAARLFIIVEMFRTLCFLPPGSYISTWTSNIPHVA</sequence>
<feature type="signal peptide" evidence="3">
    <location>
        <begin position="1"/>
        <end position="21"/>
    </location>
</feature>
<keyword evidence="5" id="KW-1185">Reference proteome</keyword>
<feature type="transmembrane region" description="Helical" evidence="2">
    <location>
        <begin position="378"/>
        <end position="401"/>
    </location>
</feature>
<feature type="compositionally biased region" description="Acidic residues" evidence="1">
    <location>
        <begin position="301"/>
        <end position="326"/>
    </location>
</feature>
<evidence type="ECO:0000313" key="5">
    <source>
        <dbReference type="Proteomes" id="UP000826661"/>
    </source>
</evidence>
<keyword evidence="2" id="KW-0812">Transmembrane</keyword>
<evidence type="ECO:0000256" key="1">
    <source>
        <dbReference type="SAM" id="MobiDB-lite"/>
    </source>
</evidence>
<gene>
    <name evidence="4" type="ORF">H0G86_009620</name>
</gene>
<dbReference type="PANTHER" id="PTHR35043">
    <property type="entry name" value="TRANSCRIPTION FACTOR DOMAIN-CONTAINING PROTEIN"/>
    <property type="match status" value="1"/>
</dbReference>
<feature type="transmembrane region" description="Helical" evidence="2">
    <location>
        <begin position="450"/>
        <end position="469"/>
    </location>
</feature>
<keyword evidence="3" id="KW-0732">Signal</keyword>
<reference evidence="4 5" key="1">
    <citation type="journal article" date="2021" name="BMC Genomics">
        <title>Telomere-to-telomere genome assembly of asparaginase-producing Trichoderma simmonsii.</title>
        <authorList>
            <person name="Chung D."/>
            <person name="Kwon Y.M."/>
            <person name="Yang Y."/>
        </authorList>
    </citation>
    <scope>NUCLEOTIDE SEQUENCE [LARGE SCALE GENOMIC DNA]</scope>
    <source>
        <strain evidence="4 5">GH-Sj1</strain>
    </source>
</reference>
<feature type="transmembrane region" description="Helical" evidence="2">
    <location>
        <begin position="230"/>
        <end position="250"/>
    </location>
</feature>
<evidence type="ECO:0000256" key="2">
    <source>
        <dbReference type="SAM" id="Phobius"/>
    </source>
</evidence>
<dbReference type="Proteomes" id="UP000826661">
    <property type="component" value="Chromosome V"/>
</dbReference>
<evidence type="ECO:0000256" key="3">
    <source>
        <dbReference type="SAM" id="SignalP"/>
    </source>
</evidence>
<keyword evidence="2" id="KW-0472">Membrane</keyword>
<dbReference type="AlphaFoldDB" id="A0A8G0LIF6"/>
<dbReference type="EMBL" id="CP075868">
    <property type="protein sequence ID" value="QYT02627.1"/>
    <property type="molecule type" value="Genomic_DNA"/>
</dbReference>